<dbReference type="Pfam" id="PF00001">
    <property type="entry name" value="7tm_1"/>
    <property type="match status" value="1"/>
</dbReference>
<dbReference type="InterPro" id="IPR050569">
    <property type="entry name" value="TAAR"/>
</dbReference>
<feature type="transmembrane region" description="Helical" evidence="9">
    <location>
        <begin position="320"/>
        <end position="339"/>
    </location>
</feature>
<protein>
    <recommendedName>
        <fullName evidence="10">G-protein coupled receptors family 1 profile domain-containing protein</fullName>
    </recommendedName>
</protein>
<sequence length="402" mass="44353">MKNTTVAMITAVAAVTRIMENTSENPGVCGFVTRNITLENVVTSVTSYDPAPCGLYGNYPASQPVLIFILVIMTAWSLFGNGCLLYLVFTEKNMREAGNIFLCALALADMAQILVYAPPTVYNLVHGEILGEGWCRVQAFLMKFLPVLSVYLQTSLWICRFIYIAFPLDYASIMTKRRLAVAMAACLLIALVTPVVGLARVGTVQSWTVDEYPGAVDIAQPISLMLSCLSGGAEVDSMMALISVGLTISFITACLIYKVAWDSGKNQEKLTGIAKDQLKHKLAAAKTLGIIFGVQLITWLPSTINTFLWKTGVIAPNKGVIAADIFFIVTMTSTFLVFANSKNIYRRALTSMYYNIRKIIQWVGEIEIIPLVMLRMRRPESNSRPDPVRNPIQPIIEYETTV</sequence>
<dbReference type="SUPFAM" id="SSF81321">
    <property type="entry name" value="Family A G protein-coupled receptor-like"/>
    <property type="match status" value="1"/>
</dbReference>
<feature type="transmembrane region" description="Helical" evidence="9">
    <location>
        <begin position="180"/>
        <end position="199"/>
    </location>
</feature>
<dbReference type="InterPro" id="IPR000276">
    <property type="entry name" value="GPCR_Rhodpsn"/>
</dbReference>
<evidence type="ECO:0000256" key="6">
    <source>
        <dbReference type="ARBA" id="ARBA00023136"/>
    </source>
</evidence>
<gene>
    <name evidence="11" type="ORF">BRAFLDRAFT_85444</name>
</gene>
<feature type="transmembrane region" description="Helical" evidence="9">
    <location>
        <begin position="239"/>
        <end position="261"/>
    </location>
</feature>
<dbReference type="PROSITE" id="PS50262">
    <property type="entry name" value="G_PROTEIN_RECEP_F1_2"/>
    <property type="match status" value="1"/>
</dbReference>
<evidence type="ECO:0000313" key="11">
    <source>
        <dbReference type="EMBL" id="EEN60364.1"/>
    </source>
</evidence>
<evidence type="ECO:0000256" key="8">
    <source>
        <dbReference type="ARBA" id="ARBA00023224"/>
    </source>
</evidence>
<organism>
    <name type="scientific">Branchiostoma floridae</name>
    <name type="common">Florida lancelet</name>
    <name type="synonym">Amphioxus</name>
    <dbReference type="NCBI Taxonomy" id="7739"/>
    <lineage>
        <taxon>Eukaryota</taxon>
        <taxon>Metazoa</taxon>
        <taxon>Chordata</taxon>
        <taxon>Cephalochordata</taxon>
        <taxon>Leptocardii</taxon>
        <taxon>Amphioxiformes</taxon>
        <taxon>Branchiostomatidae</taxon>
        <taxon>Branchiostoma</taxon>
    </lineage>
</organism>
<dbReference type="PRINTS" id="PR00237">
    <property type="entry name" value="GPCRRHODOPSN"/>
</dbReference>
<keyword evidence="2" id="KW-1003">Cell membrane</keyword>
<dbReference type="AlphaFoldDB" id="C3YHC8"/>
<proteinExistence type="predicted"/>
<accession>C3YHC8</accession>
<feature type="transmembrane region" description="Helical" evidence="9">
    <location>
        <begin position="100"/>
        <end position="117"/>
    </location>
</feature>
<feature type="transmembrane region" description="Helical" evidence="9">
    <location>
        <begin position="65"/>
        <end position="88"/>
    </location>
</feature>
<comment type="subcellular location">
    <subcellularLocation>
        <location evidence="1">Cell membrane</location>
        <topology evidence="1">Multi-pass membrane protein</topology>
    </subcellularLocation>
</comment>
<evidence type="ECO:0000256" key="1">
    <source>
        <dbReference type="ARBA" id="ARBA00004651"/>
    </source>
</evidence>
<dbReference type="InterPro" id="IPR017452">
    <property type="entry name" value="GPCR_Rhodpsn_7TM"/>
</dbReference>
<evidence type="ECO:0000259" key="10">
    <source>
        <dbReference type="PROSITE" id="PS50262"/>
    </source>
</evidence>
<keyword evidence="3 9" id="KW-0812">Transmembrane</keyword>
<reference evidence="11" key="1">
    <citation type="journal article" date="2008" name="Nature">
        <title>The amphioxus genome and the evolution of the chordate karyotype.</title>
        <authorList>
            <consortium name="US DOE Joint Genome Institute (JGI-PGF)"/>
            <person name="Putnam N.H."/>
            <person name="Butts T."/>
            <person name="Ferrier D.E.K."/>
            <person name="Furlong R.F."/>
            <person name="Hellsten U."/>
            <person name="Kawashima T."/>
            <person name="Robinson-Rechavi M."/>
            <person name="Shoguchi E."/>
            <person name="Terry A."/>
            <person name="Yu J.-K."/>
            <person name="Benito-Gutierrez E.L."/>
            <person name="Dubchak I."/>
            <person name="Garcia-Fernandez J."/>
            <person name="Gibson-Brown J.J."/>
            <person name="Grigoriev I.V."/>
            <person name="Horton A.C."/>
            <person name="de Jong P.J."/>
            <person name="Jurka J."/>
            <person name="Kapitonov V.V."/>
            <person name="Kohara Y."/>
            <person name="Kuroki Y."/>
            <person name="Lindquist E."/>
            <person name="Lucas S."/>
            <person name="Osoegawa K."/>
            <person name="Pennacchio L.A."/>
            <person name="Salamov A.A."/>
            <person name="Satou Y."/>
            <person name="Sauka-Spengler T."/>
            <person name="Schmutz J."/>
            <person name="Shin-I T."/>
            <person name="Toyoda A."/>
            <person name="Bronner-Fraser M."/>
            <person name="Fujiyama A."/>
            <person name="Holland L.Z."/>
            <person name="Holland P.W.H."/>
            <person name="Satoh N."/>
            <person name="Rokhsar D.S."/>
        </authorList>
    </citation>
    <scope>NUCLEOTIDE SEQUENCE [LARGE SCALE GENOMIC DNA]</scope>
    <source>
        <strain evidence="11">S238N-H82</strain>
        <tissue evidence="11">Testes</tissue>
    </source>
</reference>
<dbReference type="PANTHER" id="PTHR24249">
    <property type="entry name" value="HISTAMINE RECEPTOR-RELATED G-PROTEIN COUPLED RECEPTOR"/>
    <property type="match status" value="1"/>
</dbReference>
<evidence type="ECO:0000256" key="3">
    <source>
        <dbReference type="ARBA" id="ARBA00022692"/>
    </source>
</evidence>
<name>C3YHC8_BRAFL</name>
<dbReference type="GO" id="GO:0005886">
    <property type="term" value="C:plasma membrane"/>
    <property type="evidence" value="ECO:0007669"/>
    <property type="project" value="UniProtKB-SubCell"/>
</dbReference>
<dbReference type="CDD" id="cd00637">
    <property type="entry name" value="7tm_classA_rhodopsin-like"/>
    <property type="match status" value="1"/>
</dbReference>
<keyword evidence="7" id="KW-0675">Receptor</keyword>
<dbReference type="Gene3D" id="1.20.1070.10">
    <property type="entry name" value="Rhodopsin 7-helix transmembrane proteins"/>
    <property type="match status" value="1"/>
</dbReference>
<dbReference type="PANTHER" id="PTHR24249:SF411">
    <property type="entry name" value="G-PROTEIN COUPLED RECEPTORS FAMILY 1 PROFILE DOMAIN-CONTAINING PROTEIN"/>
    <property type="match status" value="1"/>
</dbReference>
<keyword evidence="6 9" id="KW-0472">Membrane</keyword>
<dbReference type="SMART" id="SM01381">
    <property type="entry name" value="7TM_GPCR_Srsx"/>
    <property type="match status" value="1"/>
</dbReference>
<evidence type="ECO:0000256" key="4">
    <source>
        <dbReference type="ARBA" id="ARBA00022989"/>
    </source>
</evidence>
<evidence type="ECO:0000256" key="9">
    <source>
        <dbReference type="SAM" id="Phobius"/>
    </source>
</evidence>
<dbReference type="GO" id="GO:0004930">
    <property type="term" value="F:G protein-coupled receptor activity"/>
    <property type="evidence" value="ECO:0007669"/>
    <property type="project" value="UniProtKB-KW"/>
</dbReference>
<keyword evidence="4 9" id="KW-1133">Transmembrane helix</keyword>
<feature type="domain" description="G-protein coupled receptors family 1 profile" evidence="10">
    <location>
        <begin position="80"/>
        <end position="345"/>
    </location>
</feature>
<dbReference type="EMBL" id="GG666513">
    <property type="protein sequence ID" value="EEN60364.1"/>
    <property type="molecule type" value="Genomic_DNA"/>
</dbReference>
<evidence type="ECO:0000256" key="5">
    <source>
        <dbReference type="ARBA" id="ARBA00023040"/>
    </source>
</evidence>
<keyword evidence="5" id="KW-0297">G-protein coupled receptor</keyword>
<keyword evidence="8" id="KW-0807">Transducer</keyword>
<feature type="transmembrane region" description="Helical" evidence="9">
    <location>
        <begin position="282"/>
        <end position="300"/>
    </location>
</feature>
<dbReference type="InParanoid" id="C3YHC8"/>
<evidence type="ECO:0000256" key="7">
    <source>
        <dbReference type="ARBA" id="ARBA00023170"/>
    </source>
</evidence>
<evidence type="ECO:0000256" key="2">
    <source>
        <dbReference type="ARBA" id="ARBA00022475"/>
    </source>
</evidence>